<protein>
    <submittedName>
        <fullName evidence="1">Uncharacterized protein</fullName>
    </submittedName>
</protein>
<reference evidence="1" key="1">
    <citation type="submission" date="2013-05" db="EMBL/GenBank/DDBJ databases">
        <title>Genome assembly of Cystobacter fuscus DSM 2262.</title>
        <authorList>
            <person name="Sharma G."/>
            <person name="Khatri I."/>
            <person name="Kaur C."/>
            <person name="Mayilraj S."/>
            <person name="Subramanian S."/>
        </authorList>
    </citation>
    <scope>NUCLEOTIDE SEQUENCE [LARGE SCALE GENOMIC DNA]</scope>
    <source>
        <strain evidence="1">DSM 2262</strain>
    </source>
</reference>
<proteinExistence type="predicted"/>
<dbReference type="EMBL" id="ANAH02000005">
    <property type="protein sequence ID" value="EPX63736.1"/>
    <property type="molecule type" value="Genomic_DNA"/>
</dbReference>
<name>S9PL44_CYSF2</name>
<comment type="caution">
    <text evidence="1">The sequence shown here is derived from an EMBL/GenBank/DDBJ whole genome shotgun (WGS) entry which is preliminary data.</text>
</comment>
<evidence type="ECO:0000313" key="1">
    <source>
        <dbReference type="EMBL" id="EPX63736.1"/>
    </source>
</evidence>
<keyword evidence="2" id="KW-1185">Reference proteome</keyword>
<evidence type="ECO:0000313" key="2">
    <source>
        <dbReference type="Proteomes" id="UP000011682"/>
    </source>
</evidence>
<dbReference type="AlphaFoldDB" id="S9PL44"/>
<accession>S9PL44</accession>
<sequence>MTSAGRGGRTVCHARMSSRVGGRGKRPLLLLAEAPLPVRPPLAVRPLYVFQWC</sequence>
<dbReference type="Proteomes" id="UP000011682">
    <property type="component" value="Unassembled WGS sequence"/>
</dbReference>
<organism evidence="1 2">
    <name type="scientific">Cystobacter fuscus (strain ATCC 25194 / DSM 2262 / NBRC 100088 / M29)</name>
    <dbReference type="NCBI Taxonomy" id="1242864"/>
    <lineage>
        <taxon>Bacteria</taxon>
        <taxon>Pseudomonadati</taxon>
        <taxon>Myxococcota</taxon>
        <taxon>Myxococcia</taxon>
        <taxon>Myxococcales</taxon>
        <taxon>Cystobacterineae</taxon>
        <taxon>Archangiaceae</taxon>
        <taxon>Cystobacter</taxon>
    </lineage>
</organism>
<gene>
    <name evidence="1" type="ORF">D187_006145</name>
</gene>